<reference evidence="3" key="1">
    <citation type="submission" date="2016-11" db="EMBL/GenBank/DDBJ databases">
        <authorList>
            <person name="Varghese N."/>
            <person name="Submissions S."/>
        </authorList>
    </citation>
    <scope>NUCLEOTIDE SEQUENCE [LARGE SCALE GENOMIC DNA]</scope>
    <source>
        <strain evidence="3">DSM 10349</strain>
    </source>
</reference>
<dbReference type="Pfam" id="PF12728">
    <property type="entry name" value="HTH_17"/>
    <property type="match status" value="1"/>
</dbReference>
<feature type="domain" description="Helix-turn-helix" evidence="1">
    <location>
        <begin position="4"/>
        <end position="53"/>
    </location>
</feature>
<dbReference type="GO" id="GO:0003677">
    <property type="term" value="F:DNA binding"/>
    <property type="evidence" value="ECO:0007669"/>
    <property type="project" value="InterPro"/>
</dbReference>
<dbReference type="OrthoDB" id="1809867at2"/>
<dbReference type="RefSeq" id="WP_072913323.1">
    <property type="nucleotide sequence ID" value="NZ_FRAR01000013.1"/>
</dbReference>
<proteinExistence type="predicted"/>
<keyword evidence="3" id="KW-1185">Reference proteome</keyword>
<sequence length="61" mass="7166">MEIYTIPQLAKLLKRRKQDVYSMVYSGEIESFKTGVRGLRVTQKAVNEYISSKNTMNYFKI</sequence>
<evidence type="ECO:0000259" key="1">
    <source>
        <dbReference type="Pfam" id="PF12728"/>
    </source>
</evidence>
<dbReference type="AlphaFoldDB" id="A0A1M6SCD4"/>
<dbReference type="Proteomes" id="UP000183997">
    <property type="component" value="Unassembled WGS sequence"/>
</dbReference>
<organism evidence="2 3">
    <name type="scientific">Desulforamulus aeronauticus DSM 10349</name>
    <dbReference type="NCBI Taxonomy" id="1121421"/>
    <lineage>
        <taxon>Bacteria</taxon>
        <taxon>Bacillati</taxon>
        <taxon>Bacillota</taxon>
        <taxon>Clostridia</taxon>
        <taxon>Eubacteriales</taxon>
        <taxon>Peptococcaceae</taxon>
        <taxon>Desulforamulus</taxon>
    </lineage>
</organism>
<evidence type="ECO:0000313" key="3">
    <source>
        <dbReference type="Proteomes" id="UP000183997"/>
    </source>
</evidence>
<accession>A0A1M6SCD4</accession>
<dbReference type="InterPro" id="IPR010093">
    <property type="entry name" value="SinI_DNA-bd"/>
</dbReference>
<name>A0A1M6SCD4_9FIRM</name>
<gene>
    <name evidence="2" type="ORF">SAMN02745123_01803</name>
</gene>
<dbReference type="EMBL" id="FRAR01000013">
    <property type="protein sequence ID" value="SHK42365.1"/>
    <property type="molecule type" value="Genomic_DNA"/>
</dbReference>
<dbReference type="NCBIfam" id="TIGR01764">
    <property type="entry name" value="excise"/>
    <property type="match status" value="1"/>
</dbReference>
<protein>
    <submittedName>
        <fullName evidence="2">DNA binding domain-containing protein, excisionase family</fullName>
    </submittedName>
</protein>
<evidence type="ECO:0000313" key="2">
    <source>
        <dbReference type="EMBL" id="SHK42365.1"/>
    </source>
</evidence>
<dbReference type="InterPro" id="IPR041657">
    <property type="entry name" value="HTH_17"/>
</dbReference>